<dbReference type="AlphaFoldDB" id="A0AAD4KDC5"/>
<keyword evidence="4" id="KW-1185">Reference proteome</keyword>
<proteinExistence type="predicted"/>
<name>A0AAD4KDC5_9EURO</name>
<comment type="caution">
    <text evidence="3">The sequence shown here is derived from an EMBL/GenBank/DDBJ whole genome shotgun (WGS) entry which is preliminary data.</text>
</comment>
<feature type="region of interest" description="Disordered" evidence="1">
    <location>
        <begin position="144"/>
        <end position="179"/>
    </location>
</feature>
<keyword evidence="2" id="KW-0812">Transmembrane</keyword>
<dbReference type="RefSeq" id="XP_046065428.1">
    <property type="nucleotide sequence ID" value="XM_046217606.1"/>
</dbReference>
<accession>A0AAD4KDC5</accession>
<reference evidence="3" key="1">
    <citation type="submission" date="2021-12" db="EMBL/GenBank/DDBJ databases">
        <title>Convergent genome expansion in fungi linked to evolution of root-endophyte symbiosis.</title>
        <authorList>
            <consortium name="DOE Joint Genome Institute"/>
            <person name="Ke Y.-H."/>
            <person name="Bonito G."/>
            <person name="Liao H.-L."/>
            <person name="Looney B."/>
            <person name="Rojas-Flechas A."/>
            <person name="Nash J."/>
            <person name="Hameed K."/>
            <person name="Schadt C."/>
            <person name="Martin F."/>
            <person name="Crous P.W."/>
            <person name="Miettinen O."/>
            <person name="Magnuson J.K."/>
            <person name="Labbe J."/>
            <person name="Jacobson D."/>
            <person name="Doktycz M.J."/>
            <person name="Veneault-Fourrey C."/>
            <person name="Kuo A."/>
            <person name="Mondo S."/>
            <person name="Calhoun S."/>
            <person name="Riley R."/>
            <person name="Ohm R."/>
            <person name="LaButti K."/>
            <person name="Andreopoulos B."/>
            <person name="Pangilinan J."/>
            <person name="Nolan M."/>
            <person name="Tritt A."/>
            <person name="Clum A."/>
            <person name="Lipzen A."/>
            <person name="Daum C."/>
            <person name="Barry K."/>
            <person name="Grigoriev I.V."/>
            <person name="Vilgalys R."/>
        </authorList>
    </citation>
    <scope>NUCLEOTIDE SEQUENCE</scope>
    <source>
        <strain evidence="3">PMI_201</strain>
    </source>
</reference>
<evidence type="ECO:0000256" key="2">
    <source>
        <dbReference type="SAM" id="Phobius"/>
    </source>
</evidence>
<sequence>MSESTTCYYRNGTVAENDTPCANSEMCCPSGDACMSNGLCRDKNNFQNGSTVTFPGGVTYNYTGLYYTPSCRNETYDSCSIQCTTYDSYKGQYIWACNAALTSYCCHLDSDNLGQDDCCSHGIFSLASPVILGDTVSSTTAPTMTAATTTSGSPAKTDTNTTSSPSVTSTPISTPAPSSAAPLSSGAKAGIGVGVAAAVIIIIVLAAMWYRAARRNRPQINAAGATVTTYEKSELDATVQAQRLELDATTHANRQQVLSELPAN</sequence>
<feature type="transmembrane region" description="Helical" evidence="2">
    <location>
        <begin position="189"/>
        <end position="210"/>
    </location>
</feature>
<protein>
    <recommendedName>
        <fullName evidence="5">Mid2 domain-containing protein</fullName>
    </recommendedName>
</protein>
<evidence type="ECO:0008006" key="5">
    <source>
        <dbReference type="Google" id="ProtNLM"/>
    </source>
</evidence>
<organism evidence="3 4">
    <name type="scientific">Talaromyces proteolyticus</name>
    <dbReference type="NCBI Taxonomy" id="1131652"/>
    <lineage>
        <taxon>Eukaryota</taxon>
        <taxon>Fungi</taxon>
        <taxon>Dikarya</taxon>
        <taxon>Ascomycota</taxon>
        <taxon>Pezizomycotina</taxon>
        <taxon>Eurotiomycetes</taxon>
        <taxon>Eurotiomycetidae</taxon>
        <taxon>Eurotiales</taxon>
        <taxon>Trichocomaceae</taxon>
        <taxon>Talaromyces</taxon>
        <taxon>Talaromyces sect. Bacilispori</taxon>
    </lineage>
</organism>
<dbReference type="EMBL" id="JAJTJA010000016">
    <property type="protein sequence ID" value="KAH8689002.1"/>
    <property type="molecule type" value="Genomic_DNA"/>
</dbReference>
<keyword evidence="2" id="KW-1133">Transmembrane helix</keyword>
<gene>
    <name evidence="3" type="ORF">BGW36DRAFT_391559</name>
</gene>
<dbReference type="GeneID" id="70247893"/>
<dbReference type="Proteomes" id="UP001201262">
    <property type="component" value="Unassembled WGS sequence"/>
</dbReference>
<evidence type="ECO:0000256" key="1">
    <source>
        <dbReference type="SAM" id="MobiDB-lite"/>
    </source>
</evidence>
<keyword evidence="2" id="KW-0472">Membrane</keyword>
<evidence type="ECO:0000313" key="4">
    <source>
        <dbReference type="Proteomes" id="UP001201262"/>
    </source>
</evidence>
<evidence type="ECO:0000313" key="3">
    <source>
        <dbReference type="EMBL" id="KAH8689002.1"/>
    </source>
</evidence>